<reference evidence="2" key="2">
    <citation type="journal article" date="2017" name="Nat. Plants">
        <title>The Aegilops tauschii genome reveals multiple impacts of transposons.</title>
        <authorList>
            <person name="Zhao G."/>
            <person name="Zou C."/>
            <person name="Li K."/>
            <person name="Wang K."/>
            <person name="Li T."/>
            <person name="Gao L."/>
            <person name="Zhang X."/>
            <person name="Wang H."/>
            <person name="Yang Z."/>
            <person name="Liu X."/>
            <person name="Jiang W."/>
            <person name="Mao L."/>
            <person name="Kong X."/>
            <person name="Jiao Y."/>
            <person name="Jia J."/>
        </authorList>
    </citation>
    <scope>NUCLEOTIDE SEQUENCE [LARGE SCALE GENOMIC DNA]</scope>
    <source>
        <strain evidence="2">cv. AL8/78</strain>
    </source>
</reference>
<reference evidence="1" key="4">
    <citation type="submission" date="2019-03" db="UniProtKB">
        <authorList>
            <consortium name="EnsemblPlants"/>
        </authorList>
    </citation>
    <scope>IDENTIFICATION</scope>
</reference>
<sequence>MSCVKLRAEDRPTMRQVEMVLEALQTPKERVWAHL</sequence>
<dbReference type="Proteomes" id="UP000015105">
    <property type="component" value="Chromosome 4D"/>
</dbReference>
<keyword evidence="2" id="KW-1185">Reference proteome</keyword>
<accession>A0A453GZN1</accession>
<dbReference type="Gramene" id="AET4Gv20006900.2">
    <property type="protein sequence ID" value="AET4Gv20006900.2"/>
    <property type="gene ID" value="AET4Gv20006900"/>
</dbReference>
<reference evidence="2" key="1">
    <citation type="journal article" date="2014" name="Science">
        <title>Ancient hybridizations among the ancestral genomes of bread wheat.</title>
        <authorList>
            <consortium name="International Wheat Genome Sequencing Consortium,"/>
            <person name="Marcussen T."/>
            <person name="Sandve S.R."/>
            <person name="Heier L."/>
            <person name="Spannagl M."/>
            <person name="Pfeifer M."/>
            <person name="Jakobsen K.S."/>
            <person name="Wulff B.B."/>
            <person name="Steuernagel B."/>
            <person name="Mayer K.F."/>
            <person name="Olsen O.A."/>
        </authorList>
    </citation>
    <scope>NUCLEOTIDE SEQUENCE [LARGE SCALE GENOMIC DNA]</scope>
    <source>
        <strain evidence="2">cv. AL8/78</strain>
    </source>
</reference>
<reference evidence="1" key="5">
    <citation type="journal article" date="2021" name="G3 (Bethesda)">
        <title>Aegilops tauschii genome assembly Aet v5.0 features greater sequence contiguity and improved annotation.</title>
        <authorList>
            <person name="Wang L."/>
            <person name="Zhu T."/>
            <person name="Rodriguez J.C."/>
            <person name="Deal K.R."/>
            <person name="Dubcovsky J."/>
            <person name="McGuire P.E."/>
            <person name="Lux T."/>
            <person name="Spannagl M."/>
            <person name="Mayer K.F.X."/>
            <person name="Baldrich P."/>
            <person name="Meyers B.C."/>
            <person name="Huo N."/>
            <person name="Gu Y.Q."/>
            <person name="Zhou H."/>
            <person name="Devos K.M."/>
            <person name="Bennetzen J.L."/>
            <person name="Unver T."/>
            <person name="Budak H."/>
            <person name="Gulick P.J."/>
            <person name="Galiba G."/>
            <person name="Kalapos B."/>
            <person name="Nelson D.R."/>
            <person name="Li P."/>
            <person name="You F.M."/>
            <person name="Luo M.C."/>
            <person name="Dvorak J."/>
        </authorList>
    </citation>
    <scope>NUCLEOTIDE SEQUENCE [LARGE SCALE GENOMIC DNA]</scope>
    <source>
        <strain evidence="1">cv. AL8/78</strain>
    </source>
</reference>
<proteinExistence type="predicted"/>
<organism evidence="1 2">
    <name type="scientific">Aegilops tauschii subsp. strangulata</name>
    <name type="common">Goatgrass</name>
    <dbReference type="NCBI Taxonomy" id="200361"/>
    <lineage>
        <taxon>Eukaryota</taxon>
        <taxon>Viridiplantae</taxon>
        <taxon>Streptophyta</taxon>
        <taxon>Embryophyta</taxon>
        <taxon>Tracheophyta</taxon>
        <taxon>Spermatophyta</taxon>
        <taxon>Magnoliopsida</taxon>
        <taxon>Liliopsida</taxon>
        <taxon>Poales</taxon>
        <taxon>Poaceae</taxon>
        <taxon>BOP clade</taxon>
        <taxon>Pooideae</taxon>
        <taxon>Triticodae</taxon>
        <taxon>Triticeae</taxon>
        <taxon>Triticinae</taxon>
        <taxon>Aegilops</taxon>
    </lineage>
</organism>
<name>A0A453GZN1_AEGTS</name>
<evidence type="ECO:0000313" key="1">
    <source>
        <dbReference type="EnsemblPlants" id="AET4Gv20006900.2"/>
    </source>
</evidence>
<protein>
    <submittedName>
        <fullName evidence="1">Uncharacterized protein</fullName>
    </submittedName>
</protein>
<dbReference type="AlphaFoldDB" id="A0A453GZN1"/>
<evidence type="ECO:0000313" key="2">
    <source>
        <dbReference type="Proteomes" id="UP000015105"/>
    </source>
</evidence>
<dbReference type="EnsemblPlants" id="AET4Gv20006900.2">
    <property type="protein sequence ID" value="AET4Gv20006900.2"/>
    <property type="gene ID" value="AET4Gv20006900"/>
</dbReference>
<reference evidence="1" key="3">
    <citation type="journal article" date="2017" name="Nature">
        <title>Genome sequence of the progenitor of the wheat D genome Aegilops tauschii.</title>
        <authorList>
            <person name="Luo M.C."/>
            <person name="Gu Y.Q."/>
            <person name="Puiu D."/>
            <person name="Wang H."/>
            <person name="Twardziok S.O."/>
            <person name="Deal K.R."/>
            <person name="Huo N."/>
            <person name="Zhu T."/>
            <person name="Wang L."/>
            <person name="Wang Y."/>
            <person name="McGuire P.E."/>
            <person name="Liu S."/>
            <person name="Long H."/>
            <person name="Ramasamy R.K."/>
            <person name="Rodriguez J.C."/>
            <person name="Van S.L."/>
            <person name="Yuan L."/>
            <person name="Wang Z."/>
            <person name="Xia Z."/>
            <person name="Xiao L."/>
            <person name="Anderson O.D."/>
            <person name="Ouyang S."/>
            <person name="Liang Y."/>
            <person name="Zimin A.V."/>
            <person name="Pertea G."/>
            <person name="Qi P."/>
            <person name="Bennetzen J.L."/>
            <person name="Dai X."/>
            <person name="Dawson M.W."/>
            <person name="Muller H.G."/>
            <person name="Kugler K."/>
            <person name="Rivarola-Duarte L."/>
            <person name="Spannagl M."/>
            <person name="Mayer K.F.X."/>
            <person name="Lu F.H."/>
            <person name="Bevan M.W."/>
            <person name="Leroy P."/>
            <person name="Li P."/>
            <person name="You F.M."/>
            <person name="Sun Q."/>
            <person name="Liu Z."/>
            <person name="Lyons E."/>
            <person name="Wicker T."/>
            <person name="Salzberg S.L."/>
            <person name="Devos K.M."/>
            <person name="Dvorak J."/>
        </authorList>
    </citation>
    <scope>NUCLEOTIDE SEQUENCE [LARGE SCALE GENOMIC DNA]</scope>
    <source>
        <strain evidence="1">cv. AL8/78</strain>
    </source>
</reference>